<gene>
    <name evidence="1" type="ORF">Tco_0975445</name>
</gene>
<organism evidence="1 2">
    <name type="scientific">Tanacetum coccineum</name>
    <dbReference type="NCBI Taxonomy" id="301880"/>
    <lineage>
        <taxon>Eukaryota</taxon>
        <taxon>Viridiplantae</taxon>
        <taxon>Streptophyta</taxon>
        <taxon>Embryophyta</taxon>
        <taxon>Tracheophyta</taxon>
        <taxon>Spermatophyta</taxon>
        <taxon>Magnoliopsida</taxon>
        <taxon>eudicotyledons</taxon>
        <taxon>Gunneridae</taxon>
        <taxon>Pentapetalae</taxon>
        <taxon>asterids</taxon>
        <taxon>campanulids</taxon>
        <taxon>Asterales</taxon>
        <taxon>Asteraceae</taxon>
        <taxon>Asteroideae</taxon>
        <taxon>Anthemideae</taxon>
        <taxon>Anthemidinae</taxon>
        <taxon>Tanacetum</taxon>
    </lineage>
</organism>
<reference evidence="1" key="1">
    <citation type="journal article" date="2022" name="Int. J. Mol. Sci.">
        <title>Draft Genome of Tanacetum Coccineum: Genomic Comparison of Closely Related Tanacetum-Family Plants.</title>
        <authorList>
            <person name="Yamashiro T."/>
            <person name="Shiraishi A."/>
            <person name="Nakayama K."/>
            <person name="Satake H."/>
        </authorList>
    </citation>
    <scope>NUCLEOTIDE SEQUENCE</scope>
</reference>
<evidence type="ECO:0000313" key="1">
    <source>
        <dbReference type="EMBL" id="GJT49288.1"/>
    </source>
</evidence>
<protein>
    <submittedName>
        <fullName evidence="1">Uncharacterized protein</fullName>
    </submittedName>
</protein>
<accession>A0ABQ5EEH8</accession>
<comment type="caution">
    <text evidence="1">The sequence shown here is derived from an EMBL/GenBank/DDBJ whole genome shotgun (WGS) entry which is preliminary data.</text>
</comment>
<sequence>MGSDENRVMDSQAGGKKVLWFGSSFSYGRFEVGAYTLSNVQVLETVLERIFKYSSQDSSRLDVAAKFIFQSSRFKTEDLSRNWKLT</sequence>
<reference evidence="1" key="2">
    <citation type="submission" date="2022-01" db="EMBL/GenBank/DDBJ databases">
        <authorList>
            <person name="Yamashiro T."/>
            <person name="Shiraishi A."/>
            <person name="Satake H."/>
            <person name="Nakayama K."/>
        </authorList>
    </citation>
    <scope>NUCLEOTIDE SEQUENCE</scope>
</reference>
<dbReference type="EMBL" id="BQNB010016225">
    <property type="protein sequence ID" value="GJT49288.1"/>
    <property type="molecule type" value="Genomic_DNA"/>
</dbReference>
<evidence type="ECO:0000313" key="2">
    <source>
        <dbReference type="Proteomes" id="UP001151760"/>
    </source>
</evidence>
<keyword evidence="2" id="KW-1185">Reference proteome</keyword>
<proteinExistence type="predicted"/>
<name>A0ABQ5EEH8_9ASTR</name>
<dbReference type="Proteomes" id="UP001151760">
    <property type="component" value="Unassembled WGS sequence"/>
</dbReference>